<proteinExistence type="predicted"/>
<protein>
    <submittedName>
        <fullName evidence="1">Uncharacterized protein</fullName>
    </submittedName>
</protein>
<comment type="caution">
    <text evidence="1">The sequence shown here is derived from an EMBL/GenBank/DDBJ whole genome shotgun (WGS) entry which is preliminary data.</text>
</comment>
<accession>A0ABW1D0B3</accession>
<dbReference type="RefSeq" id="WP_379520152.1">
    <property type="nucleotide sequence ID" value="NZ_JBHSPA010000056.1"/>
</dbReference>
<dbReference type="EMBL" id="JBHSPA010000056">
    <property type="protein sequence ID" value="MFC5830669.1"/>
    <property type="molecule type" value="Genomic_DNA"/>
</dbReference>
<dbReference type="Proteomes" id="UP001596058">
    <property type="component" value="Unassembled WGS sequence"/>
</dbReference>
<gene>
    <name evidence="1" type="ORF">ACFPZ3_43030</name>
</gene>
<evidence type="ECO:0000313" key="1">
    <source>
        <dbReference type="EMBL" id="MFC5830669.1"/>
    </source>
</evidence>
<evidence type="ECO:0000313" key="2">
    <source>
        <dbReference type="Proteomes" id="UP001596058"/>
    </source>
</evidence>
<reference evidence="2" key="1">
    <citation type="journal article" date="2019" name="Int. J. Syst. Evol. Microbiol.">
        <title>The Global Catalogue of Microorganisms (GCM) 10K type strain sequencing project: providing services to taxonomists for standard genome sequencing and annotation.</title>
        <authorList>
            <consortium name="The Broad Institute Genomics Platform"/>
            <consortium name="The Broad Institute Genome Sequencing Center for Infectious Disease"/>
            <person name="Wu L."/>
            <person name="Ma J."/>
        </authorList>
    </citation>
    <scope>NUCLEOTIDE SEQUENCE [LARGE SCALE GENOMIC DNA]</scope>
    <source>
        <strain evidence="2">CCUG 53903</strain>
    </source>
</reference>
<keyword evidence="2" id="KW-1185">Reference proteome</keyword>
<name>A0ABW1D0B3_9ACTN</name>
<sequence>MRQISRLMVEGARPSSRAISRIDAFYRIRSAMWIRSVSFR</sequence>
<organism evidence="1 2">
    <name type="scientific">Nonomuraea insulae</name>
    <dbReference type="NCBI Taxonomy" id="1616787"/>
    <lineage>
        <taxon>Bacteria</taxon>
        <taxon>Bacillati</taxon>
        <taxon>Actinomycetota</taxon>
        <taxon>Actinomycetes</taxon>
        <taxon>Streptosporangiales</taxon>
        <taxon>Streptosporangiaceae</taxon>
        <taxon>Nonomuraea</taxon>
    </lineage>
</organism>